<accession>A0A0D0DHU7</accession>
<dbReference type="AlphaFoldDB" id="A0A0D0DHU7"/>
<evidence type="ECO:0000313" key="3">
    <source>
        <dbReference type="Proteomes" id="UP000054538"/>
    </source>
</evidence>
<reference evidence="2 3" key="1">
    <citation type="submission" date="2014-04" db="EMBL/GenBank/DDBJ databases">
        <authorList>
            <consortium name="DOE Joint Genome Institute"/>
            <person name="Kuo A."/>
            <person name="Kohler A."/>
            <person name="Jargeat P."/>
            <person name="Nagy L.G."/>
            <person name="Floudas D."/>
            <person name="Copeland A."/>
            <person name="Barry K.W."/>
            <person name="Cichocki N."/>
            <person name="Veneault-Fourrey C."/>
            <person name="LaButti K."/>
            <person name="Lindquist E.A."/>
            <person name="Lipzen A."/>
            <person name="Lundell T."/>
            <person name="Morin E."/>
            <person name="Murat C."/>
            <person name="Sun H."/>
            <person name="Tunlid A."/>
            <person name="Henrissat B."/>
            <person name="Grigoriev I.V."/>
            <person name="Hibbett D.S."/>
            <person name="Martin F."/>
            <person name="Nordberg H.P."/>
            <person name="Cantor M.N."/>
            <person name="Hua S.X."/>
        </authorList>
    </citation>
    <scope>NUCLEOTIDE SEQUENCE [LARGE SCALE GENOMIC DNA]</scope>
    <source>
        <strain evidence="2 3">Ve08.2h10</strain>
    </source>
</reference>
<proteinExistence type="predicted"/>
<feature type="region of interest" description="Disordered" evidence="1">
    <location>
        <begin position="1"/>
        <end position="33"/>
    </location>
</feature>
<reference evidence="3" key="2">
    <citation type="submission" date="2015-01" db="EMBL/GenBank/DDBJ databases">
        <title>Evolutionary Origins and Diversification of the Mycorrhizal Mutualists.</title>
        <authorList>
            <consortium name="DOE Joint Genome Institute"/>
            <consortium name="Mycorrhizal Genomics Consortium"/>
            <person name="Kohler A."/>
            <person name="Kuo A."/>
            <person name="Nagy L.G."/>
            <person name="Floudas D."/>
            <person name="Copeland A."/>
            <person name="Barry K.W."/>
            <person name="Cichocki N."/>
            <person name="Veneault-Fourrey C."/>
            <person name="LaButti K."/>
            <person name="Lindquist E.A."/>
            <person name="Lipzen A."/>
            <person name="Lundell T."/>
            <person name="Morin E."/>
            <person name="Murat C."/>
            <person name="Riley R."/>
            <person name="Ohm R."/>
            <person name="Sun H."/>
            <person name="Tunlid A."/>
            <person name="Henrissat B."/>
            <person name="Grigoriev I.V."/>
            <person name="Hibbett D.S."/>
            <person name="Martin F."/>
        </authorList>
    </citation>
    <scope>NUCLEOTIDE SEQUENCE [LARGE SCALE GENOMIC DNA]</scope>
    <source>
        <strain evidence="3">Ve08.2h10</strain>
    </source>
</reference>
<name>A0A0D0DHU7_9AGAM</name>
<evidence type="ECO:0000256" key="1">
    <source>
        <dbReference type="SAM" id="MobiDB-lite"/>
    </source>
</evidence>
<dbReference type="InParanoid" id="A0A0D0DHU7"/>
<organism evidence="2 3">
    <name type="scientific">Paxillus rubicundulus Ve08.2h10</name>
    <dbReference type="NCBI Taxonomy" id="930991"/>
    <lineage>
        <taxon>Eukaryota</taxon>
        <taxon>Fungi</taxon>
        <taxon>Dikarya</taxon>
        <taxon>Basidiomycota</taxon>
        <taxon>Agaricomycotina</taxon>
        <taxon>Agaricomycetes</taxon>
        <taxon>Agaricomycetidae</taxon>
        <taxon>Boletales</taxon>
        <taxon>Paxilineae</taxon>
        <taxon>Paxillaceae</taxon>
        <taxon>Paxillus</taxon>
    </lineage>
</organism>
<evidence type="ECO:0000313" key="2">
    <source>
        <dbReference type="EMBL" id="KIK81084.1"/>
    </source>
</evidence>
<sequence>MKAQKEVEEEMRQKAEEEAKQKAEEEEKQKAEVEAQRRAEMEVKARTEEVVWVQSLVMEQVGGLAPCYGCSGTGVARKMKAAGGDMQPMQQRKQEEVMSPQAGKKKAQV</sequence>
<keyword evidence="3" id="KW-1185">Reference proteome</keyword>
<feature type="region of interest" description="Disordered" evidence="1">
    <location>
        <begin position="81"/>
        <end position="109"/>
    </location>
</feature>
<dbReference type="EMBL" id="KN825870">
    <property type="protein sequence ID" value="KIK81084.1"/>
    <property type="molecule type" value="Genomic_DNA"/>
</dbReference>
<dbReference type="Proteomes" id="UP000054538">
    <property type="component" value="Unassembled WGS sequence"/>
</dbReference>
<protein>
    <submittedName>
        <fullName evidence="2">Uncharacterized protein</fullName>
    </submittedName>
</protein>
<gene>
    <name evidence="2" type="ORF">PAXRUDRAFT_15434</name>
</gene>
<dbReference type="HOGENOM" id="CLU_162837_0_0_1"/>